<organism evidence="1 2">
    <name type="scientific">Candidatus Roizmanbacteria bacterium CG09_land_8_20_14_0_10_41_9</name>
    <dbReference type="NCBI Taxonomy" id="1974850"/>
    <lineage>
        <taxon>Bacteria</taxon>
        <taxon>Candidatus Roizmaniibacteriota</taxon>
    </lineage>
</organism>
<comment type="caution">
    <text evidence="1">The sequence shown here is derived from an EMBL/GenBank/DDBJ whole genome shotgun (WGS) entry which is preliminary data.</text>
</comment>
<evidence type="ECO:0008006" key="3">
    <source>
        <dbReference type="Google" id="ProtNLM"/>
    </source>
</evidence>
<reference evidence="2" key="1">
    <citation type="submission" date="2017-09" db="EMBL/GenBank/DDBJ databases">
        <title>Depth-based differentiation of microbial function through sediment-hosted aquifers and enrichment of novel symbionts in the deep terrestrial subsurface.</title>
        <authorList>
            <person name="Probst A.J."/>
            <person name="Ladd B."/>
            <person name="Jarett J.K."/>
            <person name="Geller-Mcgrath D.E."/>
            <person name="Sieber C.M.K."/>
            <person name="Emerson J.B."/>
            <person name="Anantharaman K."/>
            <person name="Thomas B.C."/>
            <person name="Malmstrom R."/>
            <person name="Stieglmeier M."/>
            <person name="Klingl A."/>
            <person name="Woyke T."/>
            <person name="Ryan C.M."/>
            <person name="Banfield J.F."/>
        </authorList>
    </citation>
    <scope>NUCLEOTIDE SEQUENCE [LARGE SCALE GENOMIC DNA]</scope>
</reference>
<accession>A0A2H0WV51</accession>
<evidence type="ECO:0000313" key="1">
    <source>
        <dbReference type="EMBL" id="PIS15789.1"/>
    </source>
</evidence>
<name>A0A2H0WV51_9BACT</name>
<dbReference type="Proteomes" id="UP000231198">
    <property type="component" value="Unassembled WGS sequence"/>
</dbReference>
<gene>
    <name evidence="1" type="ORF">COT62_01815</name>
</gene>
<evidence type="ECO:0000313" key="2">
    <source>
        <dbReference type="Proteomes" id="UP000231198"/>
    </source>
</evidence>
<dbReference type="AlphaFoldDB" id="A0A2H0WV51"/>
<proteinExistence type="predicted"/>
<dbReference type="EMBL" id="PEZG01000040">
    <property type="protein sequence ID" value="PIS15789.1"/>
    <property type="molecule type" value="Genomic_DNA"/>
</dbReference>
<protein>
    <recommendedName>
        <fullName evidence="3">Resolvase HTH domain-containing protein</fullName>
    </recommendedName>
</protein>
<sequence length="221" mass="26151">MHKSFDKIKRARILRGKGCSYQEIGQELSIAKSTAYLWTTDVFLDRDAREAIIKKINDGRSRAQESIKKKYLLKERELKTKLNNQYSRLKLSNEVKKILCAIFFWTEGGKSSKYYVSFINSDPNMIKVFLKLLRDGYDIDETKLRALIHIHEYHKDGDLKKFWAQITHIPITQFSRSYLKPHTKKRIREGYQGSLRIRYYDSKIAHELRMLYNILPDILGV</sequence>